<protein>
    <submittedName>
        <fullName evidence="1">Uncharacterized protein</fullName>
    </submittedName>
</protein>
<dbReference type="EMBL" id="BMFN01000005">
    <property type="protein sequence ID" value="GGF79428.1"/>
    <property type="molecule type" value="Genomic_DNA"/>
</dbReference>
<gene>
    <name evidence="1" type="ORF">GCM10011375_38110</name>
</gene>
<keyword evidence="2" id="KW-1185">Reference proteome</keyword>
<accession>A0ACB5PWI9</accession>
<reference evidence="1 2" key="1">
    <citation type="journal article" date="2019" name="Int. J. Syst. Evol. Microbiol.">
        <title>The Global Catalogue of Microorganisms (GCM) 10K type strain sequencing project: providing services to taxonomists for standard genome sequencing and annotation.</title>
        <authorList>
            <consortium name="The Broad Institute Genomics Platform"/>
            <consortium name="The Broad Institute Genome Sequencing Center for Infectious Disease"/>
            <person name="Wu L."/>
            <person name="Ma J."/>
        </authorList>
    </citation>
    <scope>NUCLEOTIDE SEQUENCE [LARGE SCALE GENOMIC DNA]</scope>
    <source>
        <strain evidence="1 2">CGMCC 1.12720</strain>
    </source>
</reference>
<name>A0ACB5PWI9_9BACT</name>
<sequence length="1200" mass="132321">MKLWTVFRFEVAYQARQVSTWFYFLLLLVITFFMAREVFLDEAQVGGFFLNAPFAVAQITLVAGIMGLLALAAVAGAAAARDVETRLHPLLYSAPIGKASYLGGRFLATFTLGALLLSAVPLGLLGAALLPGEHRDLLGPTRASSYLSAYFLLALPNAFTAMALMFSAAVFGRRGIVSYLGGIFIFFAAFVSWQFVAVEQGYWEIGKLTDPLGLTVLGELSKVWTKAQKNTLLVGLQPSMLANRLVWLGVALGSLALTYFRFRFAHLAESSRRGRIARGSHTPSALPAGSVRTKRTPLVVPTVRPAFGPATRVLQVLAIARESFHLIGTGWGGLGVAVLAAFFILTAPLSLASYYGVPELPTTGQLIALLENPSDHGIWLVIPLLIIYYAGELVWRERDARLSEIVGAVPLPEWVSFAGKFAGLTLALVVLQALLLLAALLVQLRLGYYEFEVGLYARVLFGIRLTDYLLLALLAFFLHVVVDQKYVAHLLAVIAYGVVAFGPLLGIEPGPLVYGSDPGWSYSDIRGLDPFLGPWLLFKLYWAGWALLLGLAALLLWPRGKAQGLRHRLRGAGSRLTRGVAATSAVAVALVLTFGGLIVYNLHVLHPRHAAPSGEAWRAEYERRYGRYAGIPQPRATATRLHVEIYPARRVVEIRGTYQLVNKSEFMIDSVHVATALGGETRSVSLNQPVRAQRIDQKLGHRIYGLAQPLRPGDSLQLAFAVRFDPRGFPSDGMDPSVAANGTHFGDWLLPRLGYQTGRELREARQRRTYGLALRPEVPPLDDARALMDEAGQEWVNFEAVVGTDAGQLAVTSGTLRRTWAQGGRRYFHYATDAPIKSDFTFFSASYAVREGRWKNTQIQILHHPGHTLNVDRMVRGAQAALDYLTRQFGPYPHRQLRFVEVPGNQKTLFAAPTNVSYQEGFALLQADEDPRGVDLPSATVAHEVAHHWWGHQLALAQVGGAALLTETLAWHSALEVVEATHGREHFEKLLRMVRKDFLAPRPRAADPLLRSIDRVQYYRKGPLALYALREYIGKEPVNTALRHLLAQHGPGTMPLATPLDLYRELKVAAPDSLDYLVHDLFAANTFWALETQEVTAHKTTAGTWQVTLAVQARKMVIDAEGVETTVPLNDWVEIGLFAPASEGPGLGNPLYLQKHRLRAGRQKITVTVPRKPARAGLDPNYLLFDWDMEDNTMEVKFIE</sequence>
<proteinExistence type="predicted"/>
<dbReference type="Proteomes" id="UP000605392">
    <property type="component" value="Unassembled WGS sequence"/>
</dbReference>
<comment type="caution">
    <text evidence="1">The sequence shown here is derived from an EMBL/GenBank/DDBJ whole genome shotgun (WGS) entry which is preliminary data.</text>
</comment>
<evidence type="ECO:0000313" key="1">
    <source>
        <dbReference type="EMBL" id="GGF79428.1"/>
    </source>
</evidence>
<organism evidence="1 2">
    <name type="scientific">Hymenobacter qilianensis</name>
    <dbReference type="NCBI Taxonomy" id="1385715"/>
    <lineage>
        <taxon>Bacteria</taxon>
        <taxon>Pseudomonadati</taxon>
        <taxon>Bacteroidota</taxon>
        <taxon>Cytophagia</taxon>
        <taxon>Cytophagales</taxon>
        <taxon>Hymenobacteraceae</taxon>
        <taxon>Hymenobacter</taxon>
    </lineage>
</organism>
<evidence type="ECO:0000313" key="2">
    <source>
        <dbReference type="Proteomes" id="UP000605392"/>
    </source>
</evidence>